<evidence type="ECO:0000256" key="2">
    <source>
        <dbReference type="ARBA" id="ARBA00009150"/>
    </source>
</evidence>
<evidence type="ECO:0000259" key="9">
    <source>
        <dbReference type="Pfam" id="PF10475"/>
    </source>
</evidence>
<dbReference type="Gene3D" id="6.10.250.860">
    <property type="match status" value="1"/>
</dbReference>
<comment type="similarity">
    <text evidence="2">Belongs to the VPS54 family.</text>
</comment>
<comment type="subcellular location">
    <subcellularLocation>
        <location evidence="1">Golgi apparatus</location>
        <location evidence="1">trans-Golgi network</location>
    </subcellularLocation>
</comment>
<evidence type="ECO:0000313" key="11">
    <source>
        <dbReference type="Proteomes" id="UP001176961"/>
    </source>
</evidence>
<accession>A0AA36GFE6</accession>
<proteinExistence type="inferred from homology"/>
<evidence type="ECO:0000256" key="3">
    <source>
        <dbReference type="ARBA" id="ARBA00017665"/>
    </source>
</evidence>
<dbReference type="EMBL" id="CATQJL010000001">
    <property type="protein sequence ID" value="CAJ0590259.1"/>
    <property type="molecule type" value="Genomic_DNA"/>
</dbReference>
<evidence type="ECO:0000256" key="1">
    <source>
        <dbReference type="ARBA" id="ARBA00004601"/>
    </source>
</evidence>
<dbReference type="Pfam" id="PF07928">
    <property type="entry name" value="Vps54"/>
    <property type="match status" value="1"/>
</dbReference>
<dbReference type="GO" id="GO:0042147">
    <property type="term" value="P:retrograde transport, endosome to Golgi"/>
    <property type="evidence" value="ECO:0007669"/>
    <property type="project" value="InterPro"/>
</dbReference>
<dbReference type="PANTHER" id="PTHR12965">
    <property type="entry name" value="VACUOLAR PROTEIN SORTING 54"/>
    <property type="match status" value="1"/>
</dbReference>
<dbReference type="Pfam" id="PF10475">
    <property type="entry name" value="Vps54_N"/>
    <property type="match status" value="1"/>
</dbReference>
<dbReference type="InterPro" id="IPR019515">
    <property type="entry name" value="VPS54_N"/>
</dbReference>
<keyword evidence="6" id="KW-0333">Golgi apparatus</keyword>
<evidence type="ECO:0000256" key="5">
    <source>
        <dbReference type="ARBA" id="ARBA00022927"/>
    </source>
</evidence>
<feature type="domain" description="Vacuolar protein sorting-associated protein 54 C-terminal" evidence="8">
    <location>
        <begin position="758"/>
        <end position="886"/>
    </location>
</feature>
<dbReference type="GO" id="GO:0005829">
    <property type="term" value="C:cytosol"/>
    <property type="evidence" value="ECO:0007669"/>
    <property type="project" value="GOC"/>
</dbReference>
<evidence type="ECO:0000256" key="6">
    <source>
        <dbReference type="ARBA" id="ARBA00023034"/>
    </source>
</evidence>
<sequence>MEAEVLPQHAFPLKGSKLHHGLYPRECELCFPRLQFHDQAQFARHLRVVHCKKEGGSYICRYGDNNVCQKLPLEGVSDEDYEAHIRRVHCDPLHHSLTNIEDPREKEFTLSSFTQNLSAVLSDPGRSRSEVNTFFTRHWGDSFVPPHSIPRSTLIPPISDQQFIAHQKNTSKVYKRYHATKRALAALQQPSTCGEGDSDDLPQVLMDPLFHLSDARTFVDIFTVPQKGVPDPLTVTRSGKTVVPCAPDDTDGKKPPGSFRDYMSLSSRLESFHDVVDSRLATRLVAKSAAFWQMVHSYGGLHEELSDAMSDIRRVRSNLQAVSRLVCDRTRKIIQLYEKREKKQKLLAKLFDVACLREAQTTVQMLLNQSDYPKVIECIETSEDVLSSELSGVQCFRHLGSQLTEMYGVIGRMMLDDFATIIQKEFGTKPEDGVLMTYDGELSCVIMGLIQVRRFGFMSMIRTEILEALKGILRHEVKLHIVQSGIDLTDFDPTLNQLGEPVRRLVYEDWLKTVDDVTREFFNFCKRIQALQDVVCECAERIRNHSNIKHVNSPVVTDDSVQGHAVLDLSSSEQDEPLQAGSGEPQTPEFLLSNDPAALLAVEIRSVPQLLKSASLLAEFAHHCAQTRLCRLLIARSKLQEGAQDLTTPEQLTQMISLVKQYQQECSEQGWHKTEPIAVSPLSKCLQRLCLEYIERFHNQRRAKMSSTLDAEVWKAAEVSSEYQFLVDECVRTLRLRNVKPTSEQAVGGDALMVEGVPYVVVGSALVFLKILADYCECFAALPTFAADILSRVVELLKGFNSRSCQLILGAGALQLVGLKTISVRNLALASRSLQLIVHFVPLVANEAEASLKEDQKHLMRHFRQALTDYSDHIGEIKFKLISVIDHHTTNCLSNWEVSSSIPSPSFQQICRQMQKFHNGLAGIIPDEQIKSLFETVHDHFKGNLKLHLAKIGLSPHDSLKYGCVSQDYAFYAQSLRAMSSCSELQIESLNDVIYGKY</sequence>
<dbReference type="GO" id="GO:0015031">
    <property type="term" value="P:protein transport"/>
    <property type="evidence" value="ECO:0007669"/>
    <property type="project" value="UniProtKB-KW"/>
</dbReference>
<protein>
    <recommendedName>
        <fullName evidence="3">Vacuolar protein sorting-associated protein 54</fullName>
    </recommendedName>
</protein>
<dbReference type="Proteomes" id="UP001176961">
    <property type="component" value="Unassembled WGS sequence"/>
</dbReference>
<name>A0AA36GFE6_CYLNA</name>
<dbReference type="GO" id="GO:0000938">
    <property type="term" value="C:GARP complex"/>
    <property type="evidence" value="ECO:0007669"/>
    <property type="project" value="InterPro"/>
</dbReference>
<evidence type="ECO:0000313" key="10">
    <source>
        <dbReference type="EMBL" id="CAJ0590259.1"/>
    </source>
</evidence>
<dbReference type="InterPro" id="IPR039745">
    <property type="entry name" value="Vps54"/>
</dbReference>
<dbReference type="GO" id="GO:0019905">
    <property type="term" value="F:syntaxin binding"/>
    <property type="evidence" value="ECO:0007669"/>
    <property type="project" value="TreeGrafter"/>
</dbReference>
<comment type="caution">
    <text evidence="10">The sequence shown here is derived from an EMBL/GenBank/DDBJ whole genome shotgun (WGS) entry which is preliminary data.</text>
</comment>
<keyword evidence="11" id="KW-1185">Reference proteome</keyword>
<dbReference type="AlphaFoldDB" id="A0AA36GFE6"/>
<dbReference type="PANTHER" id="PTHR12965:SF0">
    <property type="entry name" value="VACUOLAR PROTEIN SORTING-ASSOCIATED PROTEIN 54"/>
    <property type="match status" value="1"/>
</dbReference>
<evidence type="ECO:0000256" key="7">
    <source>
        <dbReference type="ARBA" id="ARBA00023054"/>
    </source>
</evidence>
<organism evidence="10 11">
    <name type="scientific">Cylicocyclus nassatus</name>
    <name type="common">Nematode worm</name>
    <dbReference type="NCBI Taxonomy" id="53992"/>
    <lineage>
        <taxon>Eukaryota</taxon>
        <taxon>Metazoa</taxon>
        <taxon>Ecdysozoa</taxon>
        <taxon>Nematoda</taxon>
        <taxon>Chromadorea</taxon>
        <taxon>Rhabditida</taxon>
        <taxon>Rhabditina</taxon>
        <taxon>Rhabditomorpha</taxon>
        <taxon>Strongyloidea</taxon>
        <taxon>Strongylidae</taxon>
        <taxon>Cylicocyclus</taxon>
    </lineage>
</organism>
<dbReference type="Gene3D" id="1.20.1280.130">
    <property type="match status" value="1"/>
</dbReference>
<keyword evidence="7" id="KW-0175">Coiled coil</keyword>
<dbReference type="InterPro" id="IPR012501">
    <property type="entry name" value="Vps54_C"/>
</dbReference>
<evidence type="ECO:0000259" key="8">
    <source>
        <dbReference type="Pfam" id="PF07928"/>
    </source>
</evidence>
<feature type="domain" description="Vacuolar protein sorting-associated protein 54 N-terminal" evidence="9">
    <location>
        <begin position="266"/>
        <end position="429"/>
    </location>
</feature>
<dbReference type="GO" id="GO:0006896">
    <property type="term" value="P:Golgi to vacuole transport"/>
    <property type="evidence" value="ECO:0007669"/>
    <property type="project" value="TreeGrafter"/>
</dbReference>
<evidence type="ECO:0000256" key="4">
    <source>
        <dbReference type="ARBA" id="ARBA00022448"/>
    </source>
</evidence>
<reference evidence="10" key="1">
    <citation type="submission" date="2023-07" db="EMBL/GenBank/DDBJ databases">
        <authorList>
            <consortium name="CYATHOMIX"/>
        </authorList>
    </citation>
    <scope>NUCLEOTIDE SEQUENCE</scope>
    <source>
        <strain evidence="10">N/A</strain>
    </source>
</reference>
<gene>
    <name evidence="10" type="ORF">CYNAS_LOCUS2242</name>
</gene>
<keyword evidence="4" id="KW-0813">Transport</keyword>
<keyword evidence="5" id="KW-0653">Protein transport</keyword>